<sequence length="239" mass="26174">MTYDLYYWPGIQGRGEFVRLALEEAGAPYRDVARSDEAGGFEALHDLLAEDGPRPAFACPILRDGDLLIGQTAAILLHLGPRLDLAGEGAAQAIRTHQMQLTIADAVNEVHDTHHPIAVSLPYEEQKPEAARRAGAFRAERLPAFLGWFEHVLATNPAGPGQLVGRRLTYADLSLFQLVDGLRYAFPAATARVLAGTPHVAALHAAVARRPRVAAYLASERREPFNEHGIFRRYPELDG</sequence>
<evidence type="ECO:0000259" key="2">
    <source>
        <dbReference type="PROSITE" id="PS50405"/>
    </source>
</evidence>
<dbReference type="SUPFAM" id="SSF47616">
    <property type="entry name" value="GST C-terminal domain-like"/>
    <property type="match status" value="1"/>
</dbReference>
<evidence type="ECO:0000313" key="3">
    <source>
        <dbReference type="EMBL" id="GJE01412.1"/>
    </source>
</evidence>
<protein>
    <recommendedName>
        <fullName evidence="5">Glutathione S-transferase</fullName>
    </recommendedName>
</protein>
<dbReference type="InterPro" id="IPR004046">
    <property type="entry name" value="GST_C"/>
</dbReference>
<dbReference type="SUPFAM" id="SSF52833">
    <property type="entry name" value="Thioredoxin-like"/>
    <property type="match status" value="1"/>
</dbReference>
<dbReference type="RefSeq" id="WP_238236315.1">
    <property type="nucleotide sequence ID" value="NZ_BPQQ01000037.1"/>
</dbReference>
<dbReference type="PROSITE" id="PS50404">
    <property type="entry name" value="GST_NTER"/>
    <property type="match status" value="1"/>
</dbReference>
<proteinExistence type="predicted"/>
<dbReference type="Gene3D" id="1.20.1050.10">
    <property type="match status" value="1"/>
</dbReference>
<accession>A0ABQ4SE90</accession>
<dbReference type="InterPro" id="IPR004045">
    <property type="entry name" value="Glutathione_S-Trfase_N"/>
</dbReference>
<name>A0ABQ4SE90_9HYPH</name>
<dbReference type="InterPro" id="IPR010987">
    <property type="entry name" value="Glutathione-S-Trfase_C-like"/>
</dbReference>
<evidence type="ECO:0008006" key="5">
    <source>
        <dbReference type="Google" id="ProtNLM"/>
    </source>
</evidence>
<reference evidence="3" key="1">
    <citation type="journal article" date="2021" name="Front. Microbiol.">
        <title>Comprehensive Comparative Genomics and Phenotyping of Methylobacterium Species.</title>
        <authorList>
            <person name="Alessa O."/>
            <person name="Ogura Y."/>
            <person name="Fujitani Y."/>
            <person name="Takami H."/>
            <person name="Hayashi T."/>
            <person name="Sahin N."/>
            <person name="Tani A."/>
        </authorList>
    </citation>
    <scope>NUCLEOTIDE SEQUENCE</scope>
    <source>
        <strain evidence="3">DSM 17168</strain>
    </source>
</reference>
<dbReference type="Pfam" id="PF14497">
    <property type="entry name" value="GST_C_3"/>
    <property type="match status" value="1"/>
</dbReference>
<reference evidence="3" key="2">
    <citation type="submission" date="2021-08" db="EMBL/GenBank/DDBJ databases">
        <authorList>
            <person name="Tani A."/>
            <person name="Ola A."/>
            <person name="Ogura Y."/>
            <person name="Katsura K."/>
            <person name="Hayashi T."/>
        </authorList>
    </citation>
    <scope>NUCLEOTIDE SEQUENCE</scope>
    <source>
        <strain evidence="3">DSM 17168</strain>
    </source>
</reference>
<dbReference type="Gene3D" id="3.40.30.10">
    <property type="entry name" value="Glutaredoxin"/>
    <property type="match status" value="1"/>
</dbReference>
<dbReference type="EMBL" id="BPQQ01000037">
    <property type="protein sequence ID" value="GJE01412.1"/>
    <property type="molecule type" value="Genomic_DNA"/>
</dbReference>
<dbReference type="PANTHER" id="PTHR11571:SF263">
    <property type="entry name" value="GLUTATHIONE S-TRANSFERASE"/>
    <property type="match status" value="1"/>
</dbReference>
<dbReference type="InterPro" id="IPR036249">
    <property type="entry name" value="Thioredoxin-like_sf"/>
</dbReference>
<dbReference type="PANTHER" id="PTHR11571">
    <property type="entry name" value="GLUTATHIONE S-TRANSFERASE"/>
    <property type="match status" value="1"/>
</dbReference>
<dbReference type="CDD" id="cd03039">
    <property type="entry name" value="GST_N_Sigma_like"/>
    <property type="match status" value="1"/>
</dbReference>
<organism evidence="3 4">
    <name type="scientific">Methylobacterium isbiliense</name>
    <dbReference type="NCBI Taxonomy" id="315478"/>
    <lineage>
        <taxon>Bacteria</taxon>
        <taxon>Pseudomonadati</taxon>
        <taxon>Pseudomonadota</taxon>
        <taxon>Alphaproteobacteria</taxon>
        <taxon>Hyphomicrobiales</taxon>
        <taxon>Methylobacteriaceae</taxon>
        <taxon>Methylobacterium</taxon>
    </lineage>
</organism>
<gene>
    <name evidence="3" type="ORF">GMJLKIPL_3342</name>
</gene>
<feature type="domain" description="GST C-terminal" evidence="2">
    <location>
        <begin position="96"/>
        <end position="225"/>
    </location>
</feature>
<comment type="caution">
    <text evidence="3">The sequence shown here is derived from an EMBL/GenBank/DDBJ whole genome shotgun (WGS) entry which is preliminary data.</text>
</comment>
<dbReference type="InterPro" id="IPR050213">
    <property type="entry name" value="GST_superfamily"/>
</dbReference>
<feature type="domain" description="GST N-terminal" evidence="1">
    <location>
        <begin position="1"/>
        <end position="87"/>
    </location>
</feature>
<evidence type="ECO:0000259" key="1">
    <source>
        <dbReference type="PROSITE" id="PS50404"/>
    </source>
</evidence>
<dbReference type="CDD" id="cd03192">
    <property type="entry name" value="GST_C_Sigma_like"/>
    <property type="match status" value="1"/>
</dbReference>
<dbReference type="PROSITE" id="PS50405">
    <property type="entry name" value="GST_CTER"/>
    <property type="match status" value="1"/>
</dbReference>
<dbReference type="InterPro" id="IPR036282">
    <property type="entry name" value="Glutathione-S-Trfase_C_sf"/>
</dbReference>
<evidence type="ECO:0000313" key="4">
    <source>
        <dbReference type="Proteomes" id="UP001055153"/>
    </source>
</evidence>
<keyword evidence="4" id="KW-1185">Reference proteome</keyword>
<dbReference type="Proteomes" id="UP001055153">
    <property type="component" value="Unassembled WGS sequence"/>
</dbReference>